<evidence type="ECO:0000313" key="10">
    <source>
        <dbReference type="EMBL" id="CAL1610275.1"/>
    </source>
</evidence>
<keyword evidence="11" id="KW-1185">Reference proteome</keyword>
<dbReference type="SMART" id="SM00326">
    <property type="entry name" value="SH3"/>
    <property type="match status" value="3"/>
</dbReference>
<evidence type="ECO:0000259" key="9">
    <source>
        <dbReference type="PROSITE" id="PS50002"/>
    </source>
</evidence>
<evidence type="ECO:0000256" key="6">
    <source>
        <dbReference type="ARBA" id="ARBA00023212"/>
    </source>
</evidence>
<evidence type="ECO:0000256" key="7">
    <source>
        <dbReference type="PROSITE-ProRule" id="PRU00192"/>
    </source>
</evidence>
<dbReference type="PANTHER" id="PTHR15073:SF2">
    <property type="entry name" value="MAP7 DOMAIN-CONTAINING PROTEIN 1"/>
    <property type="match status" value="1"/>
</dbReference>
<dbReference type="Pfam" id="PF14604">
    <property type="entry name" value="SH3_9"/>
    <property type="match status" value="1"/>
</dbReference>
<proteinExistence type="inferred from homology"/>
<dbReference type="AlphaFoldDB" id="A0AAV2MA69"/>
<dbReference type="PROSITE" id="PS50002">
    <property type="entry name" value="SH3"/>
    <property type="match status" value="3"/>
</dbReference>
<evidence type="ECO:0000256" key="5">
    <source>
        <dbReference type="ARBA" id="ARBA00023054"/>
    </source>
</evidence>
<evidence type="ECO:0000256" key="2">
    <source>
        <dbReference type="ARBA" id="ARBA00007525"/>
    </source>
</evidence>
<gene>
    <name evidence="10" type="ORF">KC01_LOCUS36924</name>
</gene>
<keyword evidence="5" id="KW-0175">Coiled coil</keyword>
<dbReference type="Pfam" id="PF07653">
    <property type="entry name" value="SH3_2"/>
    <property type="match status" value="1"/>
</dbReference>
<evidence type="ECO:0000256" key="4">
    <source>
        <dbReference type="ARBA" id="ARBA00022490"/>
    </source>
</evidence>
<feature type="domain" description="SH3" evidence="9">
    <location>
        <begin position="78"/>
        <end position="137"/>
    </location>
</feature>
<feature type="compositionally biased region" description="Low complexity" evidence="8">
    <location>
        <begin position="260"/>
        <end position="274"/>
    </location>
</feature>
<accession>A0AAV2MA69</accession>
<dbReference type="PRINTS" id="PR00452">
    <property type="entry name" value="SH3DOMAIN"/>
</dbReference>
<dbReference type="CDD" id="cd12142">
    <property type="entry name" value="SH3_D21-like"/>
    <property type="match status" value="1"/>
</dbReference>
<keyword evidence="4" id="KW-0963">Cytoplasm</keyword>
<feature type="domain" description="SH3" evidence="9">
    <location>
        <begin position="1"/>
        <end position="58"/>
    </location>
</feature>
<evidence type="ECO:0000256" key="1">
    <source>
        <dbReference type="ARBA" id="ARBA00004245"/>
    </source>
</evidence>
<feature type="region of interest" description="Disordered" evidence="8">
    <location>
        <begin position="256"/>
        <end position="590"/>
    </location>
</feature>
<feature type="compositionally biased region" description="Low complexity" evidence="8">
    <location>
        <begin position="337"/>
        <end position="360"/>
    </location>
</feature>
<name>A0AAV2MA69_KNICA</name>
<dbReference type="PANTHER" id="PTHR15073">
    <property type="entry name" value="MICROTUBULE-ASSOCIATED PROTEIN"/>
    <property type="match status" value="1"/>
</dbReference>
<evidence type="ECO:0000256" key="3">
    <source>
        <dbReference type="ARBA" id="ARBA00022443"/>
    </source>
</evidence>
<feature type="compositionally biased region" description="Basic and acidic residues" evidence="8">
    <location>
        <begin position="322"/>
        <end position="336"/>
    </location>
</feature>
<feature type="compositionally biased region" description="Low complexity" evidence="8">
    <location>
        <begin position="529"/>
        <end position="539"/>
    </location>
</feature>
<dbReference type="CDD" id="cd11874">
    <property type="entry name" value="SH3_CD2AP-like_2"/>
    <property type="match status" value="1"/>
</dbReference>
<dbReference type="InterPro" id="IPR035468">
    <property type="entry name" value="SH3D21_SH3"/>
</dbReference>
<dbReference type="InterPro" id="IPR051483">
    <property type="entry name" value="MAP7_domain-containing"/>
</dbReference>
<dbReference type="InterPro" id="IPR036028">
    <property type="entry name" value="SH3-like_dom_sf"/>
</dbReference>
<dbReference type="InterPro" id="IPR001452">
    <property type="entry name" value="SH3_domain"/>
</dbReference>
<dbReference type="GO" id="GO:0015630">
    <property type="term" value="C:microtubule cytoskeleton"/>
    <property type="evidence" value="ECO:0007669"/>
    <property type="project" value="InterPro"/>
</dbReference>
<sequence length="644" mass="71957">MEVLVLLDFEGTMPDELSVKTGDVVKNVSKSAEEGWLHGEVRGKKGMFPATFVKEVPAYLRGNAKMEPRSVRQTKKTKPTRRCEVVYPYSAQNHDELELCAGEVIEIMNEIEDGWWMGIKNGKVGAFPSNFVKEIIVKDAKTNEGKSRPKLSNAVFTKGNSKQTSVRKKVKSVEFCKVMFDYVPKAEDELELKKGDVVVVLSKETEDEGWWQGELNGRCGFFPDNFVMSIPPVSSTQTGMSKPPTRGNTIKEAARRELMSRSPSPLSRQRPSSPATAKGRAASPGSNASPKGSPSTPKTRPKRARTPARIDARTSSPAPLQRVREPRRSGTPERRGSPVAPAAAASSSSPEQPPARTSPASPAPASSPTPSAKPMAGTNDAEEAGRILAEKRRQAREQREREEQERRLQEEKERAEREERLVREAEEQQRREEEARAMAEEQRKRDEEVRLQEEKEAQEKAKTEHEENLRLQKQKEEAEARAREEAEKQRLERDKHFQKEEQERLERKKRLEEIMKRTRKTDAGDKSKSAAAAPAPIKAAADHQPQTDLSVSDHKTENGQTPETESTKVKVVNGVPPSRHDNGLSPKQDSANFKDIMELTNHGNTTNGTKSDSSTISSPILDFNSDQAFLKKSVIQPQHVTEVL</sequence>
<dbReference type="GO" id="GO:0000226">
    <property type="term" value="P:microtubule cytoskeleton organization"/>
    <property type="evidence" value="ECO:0007669"/>
    <property type="project" value="InterPro"/>
</dbReference>
<evidence type="ECO:0000313" key="11">
    <source>
        <dbReference type="Proteomes" id="UP001497482"/>
    </source>
</evidence>
<dbReference type="Pfam" id="PF05672">
    <property type="entry name" value="MAP7"/>
    <property type="match status" value="1"/>
</dbReference>
<comment type="subcellular location">
    <subcellularLocation>
        <location evidence="1">Cytoplasm</location>
        <location evidence="1">Cytoskeleton</location>
    </subcellularLocation>
</comment>
<dbReference type="Proteomes" id="UP001497482">
    <property type="component" value="Chromosome 7"/>
</dbReference>
<dbReference type="PRINTS" id="PR00499">
    <property type="entry name" value="P67PHOX"/>
</dbReference>
<feature type="domain" description="SH3" evidence="9">
    <location>
        <begin position="171"/>
        <end position="232"/>
    </location>
</feature>
<keyword evidence="6" id="KW-0206">Cytoskeleton</keyword>
<feature type="compositionally biased region" description="Polar residues" evidence="8">
    <location>
        <begin position="284"/>
        <end position="298"/>
    </location>
</feature>
<dbReference type="InterPro" id="IPR008604">
    <property type="entry name" value="MAP7_fam"/>
</dbReference>
<dbReference type="Pfam" id="PF00018">
    <property type="entry name" value="SH3_1"/>
    <property type="match status" value="1"/>
</dbReference>
<comment type="similarity">
    <text evidence="2">Belongs to the MAP7 family.</text>
</comment>
<dbReference type="SUPFAM" id="SSF50044">
    <property type="entry name" value="SH3-domain"/>
    <property type="match status" value="3"/>
</dbReference>
<feature type="compositionally biased region" description="Basic and acidic residues" evidence="8">
    <location>
        <begin position="383"/>
        <end position="528"/>
    </location>
</feature>
<evidence type="ECO:0000256" key="8">
    <source>
        <dbReference type="SAM" id="MobiDB-lite"/>
    </source>
</evidence>
<reference evidence="10 11" key="1">
    <citation type="submission" date="2024-04" db="EMBL/GenBank/DDBJ databases">
        <authorList>
            <person name="Waldvogel A.-M."/>
            <person name="Schoenle A."/>
        </authorList>
    </citation>
    <scope>NUCLEOTIDE SEQUENCE [LARGE SCALE GENOMIC DNA]</scope>
</reference>
<organism evidence="10 11">
    <name type="scientific">Knipowitschia caucasica</name>
    <name type="common">Caucasian dwarf goby</name>
    <name type="synonym">Pomatoschistus caucasicus</name>
    <dbReference type="NCBI Taxonomy" id="637954"/>
    <lineage>
        <taxon>Eukaryota</taxon>
        <taxon>Metazoa</taxon>
        <taxon>Chordata</taxon>
        <taxon>Craniata</taxon>
        <taxon>Vertebrata</taxon>
        <taxon>Euteleostomi</taxon>
        <taxon>Actinopterygii</taxon>
        <taxon>Neopterygii</taxon>
        <taxon>Teleostei</taxon>
        <taxon>Neoteleostei</taxon>
        <taxon>Acanthomorphata</taxon>
        <taxon>Gobiaria</taxon>
        <taxon>Gobiiformes</taxon>
        <taxon>Gobioidei</taxon>
        <taxon>Gobiidae</taxon>
        <taxon>Gobiinae</taxon>
        <taxon>Knipowitschia</taxon>
    </lineage>
</organism>
<dbReference type="Gene3D" id="2.30.30.40">
    <property type="entry name" value="SH3 Domains"/>
    <property type="match status" value="3"/>
</dbReference>
<dbReference type="EMBL" id="OZ035829">
    <property type="protein sequence ID" value="CAL1610275.1"/>
    <property type="molecule type" value="Genomic_DNA"/>
</dbReference>
<keyword evidence="3 7" id="KW-0728">SH3 domain</keyword>
<protein>
    <recommendedName>
        <fullName evidence="9">SH3 domain-containing protein</fullName>
    </recommendedName>
</protein>